<keyword evidence="6" id="KW-1185">Reference proteome</keyword>
<dbReference type="Pfam" id="PF01771">
    <property type="entry name" value="Viral_alk_exo"/>
    <property type="match status" value="1"/>
</dbReference>
<name>A0ABN8PAN0_9CNID</name>
<dbReference type="PANTHER" id="PTHR46609">
    <property type="entry name" value="EXONUCLEASE, PHAGE-TYPE/RECB, C-TERMINAL DOMAIN-CONTAINING PROTEIN"/>
    <property type="match status" value="1"/>
</dbReference>
<dbReference type="Proteomes" id="UP001159405">
    <property type="component" value="Unassembled WGS sequence"/>
</dbReference>
<comment type="caution">
    <text evidence="5">The sequence shown here is derived from an EMBL/GenBank/DDBJ whole genome shotgun (WGS) entry which is preliminary data.</text>
</comment>
<dbReference type="PANTHER" id="PTHR46609:SF8">
    <property type="entry name" value="YQAJ VIRAL RECOMBINASE DOMAIN-CONTAINING PROTEIN"/>
    <property type="match status" value="1"/>
</dbReference>
<evidence type="ECO:0000256" key="4">
    <source>
        <dbReference type="ARBA" id="ARBA00022839"/>
    </source>
</evidence>
<keyword evidence="4" id="KW-0269">Exonuclease</keyword>
<dbReference type="SUPFAM" id="SSF52980">
    <property type="entry name" value="Restriction endonuclease-like"/>
    <property type="match status" value="1"/>
</dbReference>
<accession>A0ABN8PAN0</accession>
<dbReference type="CDD" id="cd22343">
    <property type="entry name" value="PDDEXK_lambda_exonuclease-like"/>
    <property type="match status" value="1"/>
</dbReference>
<dbReference type="EMBL" id="CALNXK010000063">
    <property type="protein sequence ID" value="CAH3139891.1"/>
    <property type="molecule type" value="Genomic_DNA"/>
</dbReference>
<organism evidence="5 6">
    <name type="scientific">Porites lobata</name>
    <dbReference type="NCBI Taxonomy" id="104759"/>
    <lineage>
        <taxon>Eukaryota</taxon>
        <taxon>Metazoa</taxon>
        <taxon>Cnidaria</taxon>
        <taxon>Anthozoa</taxon>
        <taxon>Hexacorallia</taxon>
        <taxon>Scleractinia</taxon>
        <taxon>Fungiina</taxon>
        <taxon>Poritidae</taxon>
        <taxon>Porites</taxon>
    </lineage>
</organism>
<protein>
    <recommendedName>
        <fullName evidence="7">YqaJ viral recombinase domain-containing protein</fullName>
    </recommendedName>
</protein>
<dbReference type="InterPro" id="IPR051703">
    <property type="entry name" value="NF-kappa-B_Signaling_Reg"/>
</dbReference>
<evidence type="ECO:0000256" key="1">
    <source>
        <dbReference type="ARBA" id="ARBA00022722"/>
    </source>
</evidence>
<reference evidence="5 6" key="1">
    <citation type="submission" date="2022-05" db="EMBL/GenBank/DDBJ databases">
        <authorList>
            <consortium name="Genoscope - CEA"/>
            <person name="William W."/>
        </authorList>
    </citation>
    <scope>NUCLEOTIDE SEQUENCE [LARGE SCALE GENOMIC DNA]</scope>
</reference>
<dbReference type="InterPro" id="IPR034720">
    <property type="entry name" value="Viral_alk_exo"/>
</dbReference>
<evidence type="ECO:0008006" key="7">
    <source>
        <dbReference type="Google" id="ProtNLM"/>
    </source>
</evidence>
<gene>
    <name evidence="5" type="ORF">PLOB_00040895</name>
</gene>
<evidence type="ECO:0000256" key="2">
    <source>
        <dbReference type="ARBA" id="ARBA00022759"/>
    </source>
</evidence>
<evidence type="ECO:0000313" key="5">
    <source>
        <dbReference type="EMBL" id="CAH3139891.1"/>
    </source>
</evidence>
<evidence type="ECO:0000313" key="6">
    <source>
        <dbReference type="Proteomes" id="UP001159405"/>
    </source>
</evidence>
<evidence type="ECO:0000256" key="3">
    <source>
        <dbReference type="ARBA" id="ARBA00022801"/>
    </source>
</evidence>
<proteinExistence type="predicted"/>
<dbReference type="InterPro" id="IPR011604">
    <property type="entry name" value="PDDEXK-like_dom_sf"/>
</dbReference>
<sequence length="431" mass="47933">MQLDYIAGGLSSKIKDPDGGIHLAKAKASLGLMEEINAKKLKENFPVDGFTEDLNILPAISFGTIWRYMIEESDAKKQLSTAKPLVKGYNFLNLAIQVLPSMKKTVLYNCYIVLNKCGKVMTAYDGCPAGIDGRCNHVTSTLAPHQQNPSLNTDASNLLHHVKEIEKKTGKKMALSLILPQKTLEENKERISVEHNYCTPLTPIEPVETEGNICTVSTELLSPVKCHPVSLEEIKERCIKLKKRLFVDEKDVDRIEKETVGQSANENWNLHRKIRITASKCHRIATLQATTSPTKAIEEVLHYKQIPQTRAMKEGLSREGAVIAEYIKSKKLDNQNVIVQPCGLFISKSHNYLAASPDGLVYNADSTELNSSGLVEIKIVFLKENETLYQALVRKKNLSSWFNGWTPGHQPKTQVSLSSAATDVCCTEIMG</sequence>
<dbReference type="InterPro" id="IPR011335">
    <property type="entry name" value="Restrct_endonuc-II-like"/>
</dbReference>
<keyword evidence="1" id="KW-0540">Nuclease</keyword>
<keyword evidence="2" id="KW-0255">Endonuclease</keyword>
<keyword evidence="3" id="KW-0378">Hydrolase</keyword>
<dbReference type="Gene3D" id="3.90.320.10">
    <property type="match status" value="1"/>
</dbReference>